<dbReference type="WBParaSite" id="JU765_v2.g1126.t1">
    <property type="protein sequence ID" value="JU765_v2.g1126.t1"/>
    <property type="gene ID" value="JU765_v2.g1126"/>
</dbReference>
<accession>A0AC34PYM9</accession>
<evidence type="ECO:0000313" key="1">
    <source>
        <dbReference type="Proteomes" id="UP000887576"/>
    </source>
</evidence>
<sequence>MDNNISIDGWEKLFYSANKKKLELVTINPDFIKNEAVLRDFVQSLPRKIVTFLKEPIYDEQKFLKCFKPVTSVNRVSDLPWKSTLVFENTGKIFKARFIGSEVFKLMVRCGFALSITTFSPIIYFVLNFVIHVENYIPLTFTYFTVAVIVGIILVLIECCCWGGDIFRRTDNQ</sequence>
<reference evidence="2" key="1">
    <citation type="submission" date="2022-11" db="UniProtKB">
        <authorList>
            <consortium name="WormBaseParasite"/>
        </authorList>
    </citation>
    <scope>IDENTIFICATION</scope>
</reference>
<evidence type="ECO:0000313" key="2">
    <source>
        <dbReference type="WBParaSite" id="JU765_v2.g1126.t1"/>
    </source>
</evidence>
<proteinExistence type="predicted"/>
<dbReference type="Proteomes" id="UP000887576">
    <property type="component" value="Unplaced"/>
</dbReference>
<name>A0AC34PYM9_9BILA</name>
<organism evidence="1 2">
    <name type="scientific">Panagrolaimus sp. JU765</name>
    <dbReference type="NCBI Taxonomy" id="591449"/>
    <lineage>
        <taxon>Eukaryota</taxon>
        <taxon>Metazoa</taxon>
        <taxon>Ecdysozoa</taxon>
        <taxon>Nematoda</taxon>
        <taxon>Chromadorea</taxon>
        <taxon>Rhabditida</taxon>
        <taxon>Tylenchina</taxon>
        <taxon>Panagrolaimomorpha</taxon>
        <taxon>Panagrolaimoidea</taxon>
        <taxon>Panagrolaimidae</taxon>
        <taxon>Panagrolaimus</taxon>
    </lineage>
</organism>
<protein>
    <submittedName>
        <fullName evidence="2">Uncharacterized protein</fullName>
    </submittedName>
</protein>